<dbReference type="CDD" id="cd00082">
    <property type="entry name" value="HisKA"/>
    <property type="match status" value="1"/>
</dbReference>
<dbReference type="SUPFAM" id="SSF55874">
    <property type="entry name" value="ATPase domain of HSP90 chaperone/DNA topoisomerase II/histidine kinase"/>
    <property type="match status" value="1"/>
</dbReference>
<dbReference type="SUPFAM" id="SSF47384">
    <property type="entry name" value="Homodimeric domain of signal transducing histidine kinase"/>
    <property type="match status" value="1"/>
</dbReference>
<accession>A0A177MWE9</accession>
<evidence type="ECO:0000256" key="4">
    <source>
        <dbReference type="ARBA" id="ARBA00022553"/>
    </source>
</evidence>
<dbReference type="InterPro" id="IPR000014">
    <property type="entry name" value="PAS"/>
</dbReference>
<dbReference type="PRINTS" id="PR00344">
    <property type="entry name" value="BCTRLSENSOR"/>
</dbReference>
<dbReference type="InterPro" id="IPR003594">
    <property type="entry name" value="HATPase_dom"/>
</dbReference>
<proteinExistence type="predicted"/>
<evidence type="ECO:0000256" key="2">
    <source>
        <dbReference type="ARBA" id="ARBA00004370"/>
    </source>
</evidence>
<keyword evidence="5" id="KW-0808">Transferase</keyword>
<dbReference type="InterPro" id="IPR050351">
    <property type="entry name" value="BphY/WalK/GraS-like"/>
</dbReference>
<protein>
    <recommendedName>
        <fullName evidence="3">histidine kinase</fullName>
        <ecNumber evidence="3">2.7.13.3</ecNumber>
    </recommendedName>
</protein>
<dbReference type="Gene3D" id="3.30.450.20">
    <property type="entry name" value="PAS domain"/>
    <property type="match status" value="1"/>
</dbReference>
<evidence type="ECO:0000313" key="14">
    <source>
        <dbReference type="Proteomes" id="UP000078476"/>
    </source>
</evidence>
<evidence type="ECO:0000256" key="8">
    <source>
        <dbReference type="SAM" id="Coils"/>
    </source>
</evidence>
<keyword evidence="9" id="KW-1133">Transmembrane helix</keyword>
<dbReference type="PANTHER" id="PTHR42878">
    <property type="entry name" value="TWO-COMPONENT HISTIDINE KINASE"/>
    <property type="match status" value="1"/>
</dbReference>
<dbReference type="GO" id="GO:0000156">
    <property type="term" value="F:phosphorelay response regulator activity"/>
    <property type="evidence" value="ECO:0007669"/>
    <property type="project" value="TreeGrafter"/>
</dbReference>
<sequence length="664" mass="75211">MRLNAKLLIPWLFFSMLLFTGFFLFNLQFGILQTELSEHISIHQRSVKMARDLRYLSQVRLTTALSHQSQDARNALESIAESEQQSERITEALQQLLLDQHHLTKTTGLDEGRNILSAYVLANGSLAFLYREWFKAYNNNDALEPLKRLQLLNQFSMVKAVLDDLSVFNEVAQNQVVSQTNLRIQQAQLYFYIFMAIVLLAVIGFSVYQGRSIVLPLHKLSIAAHAIAQGKGAHFDVAASVDEIVSLNQSLSSMLTALQEAHTALALQKEKYRIVSDYSADWEYWLGADGRYIYVSPACEKISGLSAQAFYENPDVMDTLVHSDDRADWTQCLTIQEQSTEIKVTVFRLIRADGRLFWLENQHSPVFDLQGVYLGLRGVNRDITERKQLEQDRARYQQQLEQDVTARTEALVRQAHALEMSIKDLESFSYSVSHDLRAPLRAIDGFIDMLVEEHASQLDDEGKRMFKVVQDNARKMGCLIDDILAFSRAGRLEIDWQWVDMNALLNEVWVDLTASRNDVNVQLRASPLPFVECDPRAMRQILTNLISNAIKFSRQRQPGLVDVSAKITTDAVCFSVQDNGVGFNPEYVDKLFVMFQRLHGMDEFEGTGVGLAIVKRFVQKHGGTVNATAVPDGGATFSFCLPSSRQQPLVLNVDADMLDVPLYH</sequence>
<dbReference type="InterPro" id="IPR003661">
    <property type="entry name" value="HisK_dim/P_dom"/>
</dbReference>
<dbReference type="SMART" id="SM00086">
    <property type="entry name" value="PAC"/>
    <property type="match status" value="1"/>
</dbReference>
<dbReference type="GO" id="GO:0007234">
    <property type="term" value="P:osmosensory signaling via phosphorelay pathway"/>
    <property type="evidence" value="ECO:0007669"/>
    <property type="project" value="TreeGrafter"/>
</dbReference>
<dbReference type="Pfam" id="PF00512">
    <property type="entry name" value="HisKA"/>
    <property type="match status" value="1"/>
</dbReference>
<dbReference type="CDD" id="cd00130">
    <property type="entry name" value="PAS"/>
    <property type="match status" value="1"/>
</dbReference>
<comment type="subcellular location">
    <subcellularLocation>
        <location evidence="2">Membrane</location>
    </subcellularLocation>
</comment>
<dbReference type="Gene3D" id="6.10.340.10">
    <property type="match status" value="1"/>
</dbReference>
<evidence type="ECO:0000256" key="5">
    <source>
        <dbReference type="ARBA" id="ARBA00022679"/>
    </source>
</evidence>
<dbReference type="PROSITE" id="PS50113">
    <property type="entry name" value="PAC"/>
    <property type="match status" value="1"/>
</dbReference>
<dbReference type="SMART" id="SM00388">
    <property type="entry name" value="HisKA"/>
    <property type="match status" value="1"/>
</dbReference>
<dbReference type="OrthoDB" id="9808408at2"/>
<evidence type="ECO:0000256" key="6">
    <source>
        <dbReference type="ARBA" id="ARBA00022777"/>
    </source>
</evidence>
<comment type="caution">
    <text evidence="13">The sequence shown here is derived from an EMBL/GenBank/DDBJ whole genome shotgun (WGS) entry which is preliminary data.</text>
</comment>
<evidence type="ECO:0000256" key="7">
    <source>
        <dbReference type="ARBA" id="ARBA00023136"/>
    </source>
</evidence>
<dbReference type="GO" id="GO:0000155">
    <property type="term" value="F:phosphorelay sensor kinase activity"/>
    <property type="evidence" value="ECO:0007669"/>
    <property type="project" value="InterPro"/>
</dbReference>
<feature type="domain" description="PAC" evidence="11">
    <location>
        <begin position="343"/>
        <end position="395"/>
    </location>
</feature>
<feature type="transmembrane region" description="Helical" evidence="9">
    <location>
        <begin position="189"/>
        <end position="208"/>
    </location>
</feature>
<reference evidence="13 14" key="1">
    <citation type="submission" date="2016-03" db="EMBL/GenBank/DDBJ databases">
        <authorList>
            <person name="Ploux O."/>
        </authorList>
    </citation>
    <scope>NUCLEOTIDE SEQUENCE [LARGE SCALE GENOMIC DNA]</scope>
    <source>
        <strain evidence="13 14">R-45370</strain>
    </source>
</reference>
<dbReference type="PANTHER" id="PTHR42878:SF15">
    <property type="entry name" value="BACTERIOPHYTOCHROME"/>
    <property type="match status" value="1"/>
</dbReference>
<dbReference type="SMART" id="SM00387">
    <property type="entry name" value="HATPase_c"/>
    <property type="match status" value="1"/>
</dbReference>
<evidence type="ECO:0000259" key="10">
    <source>
        <dbReference type="PROSITE" id="PS50109"/>
    </source>
</evidence>
<evidence type="ECO:0000259" key="11">
    <source>
        <dbReference type="PROSITE" id="PS50113"/>
    </source>
</evidence>
<dbReference type="InterPro" id="IPR013655">
    <property type="entry name" value="PAS_fold_3"/>
</dbReference>
<keyword evidence="7 9" id="KW-0472">Membrane</keyword>
<dbReference type="Pfam" id="PF08447">
    <property type="entry name" value="PAS_3"/>
    <property type="match status" value="1"/>
</dbReference>
<keyword evidence="14" id="KW-1185">Reference proteome</keyword>
<dbReference type="PROSITE" id="PS50885">
    <property type="entry name" value="HAMP"/>
    <property type="match status" value="1"/>
</dbReference>
<dbReference type="Pfam" id="PF00672">
    <property type="entry name" value="HAMP"/>
    <property type="match status" value="1"/>
</dbReference>
<dbReference type="CDD" id="cd06225">
    <property type="entry name" value="HAMP"/>
    <property type="match status" value="1"/>
</dbReference>
<dbReference type="InterPro" id="IPR036097">
    <property type="entry name" value="HisK_dim/P_sf"/>
</dbReference>
<organism evidence="13 14">
    <name type="scientific">Methylomonas lenta</name>
    <dbReference type="NCBI Taxonomy" id="980561"/>
    <lineage>
        <taxon>Bacteria</taxon>
        <taxon>Pseudomonadati</taxon>
        <taxon>Pseudomonadota</taxon>
        <taxon>Gammaproteobacteria</taxon>
        <taxon>Methylococcales</taxon>
        <taxon>Methylococcaceae</taxon>
        <taxon>Methylomonas</taxon>
    </lineage>
</organism>
<keyword evidence="6" id="KW-0418">Kinase</keyword>
<dbReference type="SUPFAM" id="SSF55785">
    <property type="entry name" value="PYP-like sensor domain (PAS domain)"/>
    <property type="match status" value="1"/>
</dbReference>
<dbReference type="RefSeq" id="WP_066988053.1">
    <property type="nucleotide sequence ID" value="NZ_LUUI01000163.1"/>
</dbReference>
<dbReference type="Gene3D" id="1.10.287.130">
    <property type="match status" value="1"/>
</dbReference>
<name>A0A177MWE9_9GAMM</name>
<dbReference type="InterPro" id="IPR000700">
    <property type="entry name" value="PAS-assoc_C"/>
</dbReference>
<gene>
    <name evidence="13" type="ORF">A1359_18180</name>
</gene>
<feature type="domain" description="HAMP" evidence="12">
    <location>
        <begin position="211"/>
        <end position="263"/>
    </location>
</feature>
<dbReference type="GO" id="GO:0030295">
    <property type="term" value="F:protein kinase activator activity"/>
    <property type="evidence" value="ECO:0007669"/>
    <property type="project" value="TreeGrafter"/>
</dbReference>
<evidence type="ECO:0000256" key="1">
    <source>
        <dbReference type="ARBA" id="ARBA00000085"/>
    </source>
</evidence>
<evidence type="ECO:0000259" key="12">
    <source>
        <dbReference type="PROSITE" id="PS50885"/>
    </source>
</evidence>
<evidence type="ECO:0000256" key="9">
    <source>
        <dbReference type="SAM" id="Phobius"/>
    </source>
</evidence>
<comment type="catalytic activity">
    <reaction evidence="1">
        <text>ATP + protein L-histidine = ADP + protein N-phospho-L-histidine.</text>
        <dbReference type="EC" id="2.7.13.3"/>
    </reaction>
</comment>
<feature type="transmembrane region" description="Helical" evidence="9">
    <location>
        <begin position="12"/>
        <end position="32"/>
    </location>
</feature>
<dbReference type="EMBL" id="LUUI01000163">
    <property type="protein sequence ID" value="OAI09905.1"/>
    <property type="molecule type" value="Genomic_DNA"/>
</dbReference>
<keyword evidence="8" id="KW-0175">Coiled coil</keyword>
<evidence type="ECO:0000256" key="3">
    <source>
        <dbReference type="ARBA" id="ARBA00012438"/>
    </source>
</evidence>
<keyword evidence="9" id="KW-0812">Transmembrane</keyword>
<dbReference type="PROSITE" id="PS50109">
    <property type="entry name" value="HIS_KIN"/>
    <property type="match status" value="1"/>
</dbReference>
<feature type="domain" description="Histidine kinase" evidence="10">
    <location>
        <begin position="431"/>
        <end position="645"/>
    </location>
</feature>
<dbReference type="Pfam" id="PF02518">
    <property type="entry name" value="HATPase_c"/>
    <property type="match status" value="1"/>
</dbReference>
<feature type="coiled-coil region" evidence="8">
    <location>
        <begin position="379"/>
        <end position="406"/>
    </location>
</feature>
<dbReference type="Gene3D" id="3.30.565.10">
    <property type="entry name" value="Histidine kinase-like ATPase, C-terminal domain"/>
    <property type="match status" value="1"/>
</dbReference>
<dbReference type="InterPro" id="IPR035965">
    <property type="entry name" value="PAS-like_dom_sf"/>
</dbReference>
<dbReference type="EC" id="2.7.13.3" evidence="3"/>
<dbReference type="GO" id="GO:0005886">
    <property type="term" value="C:plasma membrane"/>
    <property type="evidence" value="ECO:0007669"/>
    <property type="project" value="UniProtKB-ARBA"/>
</dbReference>
<dbReference type="FunFam" id="3.30.565.10:FF:000006">
    <property type="entry name" value="Sensor histidine kinase WalK"/>
    <property type="match status" value="1"/>
</dbReference>
<dbReference type="InterPro" id="IPR036890">
    <property type="entry name" value="HATPase_C_sf"/>
</dbReference>
<evidence type="ECO:0000313" key="13">
    <source>
        <dbReference type="EMBL" id="OAI09905.1"/>
    </source>
</evidence>
<keyword evidence="4" id="KW-0597">Phosphoprotein</keyword>
<dbReference type="InterPro" id="IPR004358">
    <property type="entry name" value="Sig_transdc_His_kin-like_C"/>
</dbReference>
<dbReference type="Proteomes" id="UP000078476">
    <property type="component" value="Unassembled WGS sequence"/>
</dbReference>
<dbReference type="InterPro" id="IPR001610">
    <property type="entry name" value="PAC"/>
</dbReference>
<dbReference type="InterPro" id="IPR005467">
    <property type="entry name" value="His_kinase_dom"/>
</dbReference>
<dbReference type="InterPro" id="IPR003660">
    <property type="entry name" value="HAMP_dom"/>
</dbReference>
<dbReference type="NCBIfam" id="TIGR00229">
    <property type="entry name" value="sensory_box"/>
    <property type="match status" value="1"/>
</dbReference>
<feature type="coiled-coil region" evidence="8">
    <location>
        <begin position="72"/>
        <end position="99"/>
    </location>
</feature>
<dbReference type="STRING" id="980561.A1359_18180"/>
<dbReference type="AlphaFoldDB" id="A0A177MWE9"/>